<feature type="chain" id="PRO_5013073368" description="Secreted protein" evidence="2">
    <location>
        <begin position="20"/>
        <end position="102"/>
    </location>
</feature>
<dbReference type="EMBL" id="MCFF01000014">
    <property type="protein sequence ID" value="ORZ19244.1"/>
    <property type="molecule type" value="Genomic_DNA"/>
</dbReference>
<feature type="compositionally biased region" description="Polar residues" evidence="1">
    <location>
        <begin position="17"/>
        <end position="34"/>
    </location>
</feature>
<reference evidence="3 4" key="1">
    <citation type="submission" date="2016-07" db="EMBL/GenBank/DDBJ databases">
        <title>Pervasive Adenine N6-methylation of Active Genes in Fungi.</title>
        <authorList>
            <consortium name="DOE Joint Genome Institute"/>
            <person name="Mondo S.J."/>
            <person name="Dannebaum R.O."/>
            <person name="Kuo R.C."/>
            <person name="Labutti K."/>
            <person name="Haridas S."/>
            <person name="Kuo A."/>
            <person name="Salamov A."/>
            <person name="Ahrendt S.R."/>
            <person name="Lipzen A."/>
            <person name="Sullivan W."/>
            <person name="Andreopoulos W.B."/>
            <person name="Clum A."/>
            <person name="Lindquist E."/>
            <person name="Daum C."/>
            <person name="Ramamoorthy G.K."/>
            <person name="Gryganskyi A."/>
            <person name="Culley D."/>
            <person name="Magnuson J.K."/>
            <person name="James T.Y."/>
            <person name="O'Malley M.A."/>
            <person name="Stajich J.E."/>
            <person name="Spatafora J.W."/>
            <person name="Visel A."/>
            <person name="Grigoriev I.V."/>
        </authorList>
    </citation>
    <scope>NUCLEOTIDE SEQUENCE [LARGE SCALE GENOMIC DNA]</scope>
    <source>
        <strain evidence="3 4">NRRL 3116</strain>
    </source>
</reference>
<sequence length="102" mass="11536">MMFLSAVPLVIVIMSQTRSSSVPTPATRSAPSRSGNRRESAAAIEDTNIHRSRATECTYMKPNRMTRMFNSLCDGTRRHRARAYLKLDDDFEMDESPLLKLA</sequence>
<feature type="signal peptide" evidence="2">
    <location>
        <begin position="1"/>
        <end position="19"/>
    </location>
</feature>
<organism evidence="3 4">
    <name type="scientific">Lobosporangium transversale</name>
    <dbReference type="NCBI Taxonomy" id="64571"/>
    <lineage>
        <taxon>Eukaryota</taxon>
        <taxon>Fungi</taxon>
        <taxon>Fungi incertae sedis</taxon>
        <taxon>Mucoromycota</taxon>
        <taxon>Mortierellomycotina</taxon>
        <taxon>Mortierellomycetes</taxon>
        <taxon>Mortierellales</taxon>
        <taxon>Mortierellaceae</taxon>
        <taxon>Lobosporangium</taxon>
    </lineage>
</organism>
<proteinExistence type="predicted"/>
<dbReference type="Proteomes" id="UP000193648">
    <property type="component" value="Unassembled WGS sequence"/>
</dbReference>
<evidence type="ECO:0000256" key="2">
    <source>
        <dbReference type="SAM" id="SignalP"/>
    </source>
</evidence>
<protein>
    <recommendedName>
        <fullName evidence="5">Secreted protein</fullName>
    </recommendedName>
</protein>
<gene>
    <name evidence="3" type="ORF">BCR41DRAFT_395376</name>
</gene>
<keyword evidence="4" id="KW-1185">Reference proteome</keyword>
<keyword evidence="2" id="KW-0732">Signal</keyword>
<dbReference type="AlphaFoldDB" id="A0A1Y2GQW1"/>
<name>A0A1Y2GQW1_9FUNG</name>
<accession>A0A1Y2GQW1</accession>
<dbReference type="GeneID" id="33570568"/>
<comment type="caution">
    <text evidence="3">The sequence shown here is derived from an EMBL/GenBank/DDBJ whole genome shotgun (WGS) entry which is preliminary data.</text>
</comment>
<evidence type="ECO:0008006" key="5">
    <source>
        <dbReference type="Google" id="ProtNLM"/>
    </source>
</evidence>
<evidence type="ECO:0000313" key="4">
    <source>
        <dbReference type="Proteomes" id="UP000193648"/>
    </source>
</evidence>
<feature type="region of interest" description="Disordered" evidence="1">
    <location>
        <begin position="17"/>
        <end position="46"/>
    </location>
</feature>
<dbReference type="InParanoid" id="A0A1Y2GQW1"/>
<evidence type="ECO:0000256" key="1">
    <source>
        <dbReference type="SAM" id="MobiDB-lite"/>
    </source>
</evidence>
<evidence type="ECO:0000313" key="3">
    <source>
        <dbReference type="EMBL" id="ORZ19244.1"/>
    </source>
</evidence>
<dbReference type="RefSeq" id="XP_021882412.1">
    <property type="nucleotide sequence ID" value="XM_022028725.1"/>
</dbReference>